<dbReference type="InterPro" id="IPR009075">
    <property type="entry name" value="AcylCo_DH/oxidase_C"/>
</dbReference>
<gene>
    <name evidence="9" type="ORF">ACFOGJ_14790</name>
</gene>
<keyword evidence="4 5" id="KW-0274">FAD</keyword>
<evidence type="ECO:0000259" key="7">
    <source>
        <dbReference type="Pfam" id="PF02770"/>
    </source>
</evidence>
<sequence>MKFTEEQVAFRDAVRRMVQKEVAPIADEVDRNDRFPKELVQVYFDMGILQMRLPEEYGGAGASLTDACIAFEEVAKVSETAALMVAQGTISFILPLLHFGTEEQKRTYLPKMGEKPMLTAIAITEPQAGSDVGGMKTRAVRDGDDYVINGQKCYITFGAVADYVTVFAKTGEGRGTHNISAFLVDTRTPGFEIGKLDRKMGLNGIPDSPLYFDNMRVPAANRIGAEGDGFKICMRCLDMNRPTIGAVAVGLAQGALDLAVDYAKGREAFGKTIADFQGMQFMLADMAMQVEAARCLVYEVARVADEGFADDAAFHRFAARASMAKCYASDMAMKVTTDAVQVFGGAGFMKDFPVERFMRDAKINQIFEGTNQIHRLIIARQLLGDGLAA</sequence>
<protein>
    <submittedName>
        <fullName evidence="9">Acyl-CoA dehydrogenase family protein</fullName>
    </submittedName>
</protein>
<comment type="similarity">
    <text evidence="2 5">Belongs to the acyl-CoA dehydrogenase family.</text>
</comment>
<dbReference type="RefSeq" id="WP_379901685.1">
    <property type="nucleotide sequence ID" value="NZ_JBHRTR010000028.1"/>
</dbReference>
<dbReference type="InterPro" id="IPR036250">
    <property type="entry name" value="AcylCo_DH-like_C"/>
</dbReference>
<dbReference type="Gene3D" id="1.20.140.10">
    <property type="entry name" value="Butyryl-CoA Dehydrogenase, subunit A, domain 3"/>
    <property type="match status" value="1"/>
</dbReference>
<proteinExistence type="inferred from homology"/>
<evidence type="ECO:0000256" key="5">
    <source>
        <dbReference type="RuleBase" id="RU362125"/>
    </source>
</evidence>
<dbReference type="InterPro" id="IPR046373">
    <property type="entry name" value="Acyl-CoA_Oxase/DH_mid-dom_sf"/>
</dbReference>
<dbReference type="Gene3D" id="1.10.540.10">
    <property type="entry name" value="Acyl-CoA dehydrogenase/oxidase, N-terminal domain"/>
    <property type="match status" value="1"/>
</dbReference>
<keyword evidence="3 5" id="KW-0285">Flavoprotein</keyword>
<evidence type="ECO:0000259" key="8">
    <source>
        <dbReference type="Pfam" id="PF02771"/>
    </source>
</evidence>
<organism evidence="9 10">
    <name type="scientific">Marinibaculum pumilum</name>
    <dbReference type="NCBI Taxonomy" id="1766165"/>
    <lineage>
        <taxon>Bacteria</taxon>
        <taxon>Pseudomonadati</taxon>
        <taxon>Pseudomonadota</taxon>
        <taxon>Alphaproteobacteria</taxon>
        <taxon>Rhodospirillales</taxon>
        <taxon>Rhodospirillaceae</taxon>
        <taxon>Marinibaculum</taxon>
    </lineage>
</organism>
<dbReference type="InterPro" id="IPR009100">
    <property type="entry name" value="AcylCoA_DH/oxidase_NM_dom_sf"/>
</dbReference>
<evidence type="ECO:0000259" key="6">
    <source>
        <dbReference type="Pfam" id="PF00441"/>
    </source>
</evidence>
<dbReference type="Pfam" id="PF00441">
    <property type="entry name" value="Acyl-CoA_dh_1"/>
    <property type="match status" value="1"/>
</dbReference>
<dbReference type="Gene3D" id="2.40.110.10">
    <property type="entry name" value="Butyryl-CoA Dehydrogenase, subunit A, domain 2"/>
    <property type="match status" value="1"/>
</dbReference>
<dbReference type="InterPro" id="IPR006091">
    <property type="entry name" value="Acyl-CoA_Oxase/DH_mid-dom"/>
</dbReference>
<feature type="domain" description="Acyl-CoA dehydrogenase/oxidase N-terminal" evidence="8">
    <location>
        <begin position="4"/>
        <end position="112"/>
    </location>
</feature>
<dbReference type="SUPFAM" id="SSF47203">
    <property type="entry name" value="Acyl-CoA dehydrogenase C-terminal domain-like"/>
    <property type="match status" value="1"/>
</dbReference>
<comment type="cofactor">
    <cofactor evidence="1 5">
        <name>FAD</name>
        <dbReference type="ChEBI" id="CHEBI:57692"/>
    </cofactor>
</comment>
<accession>A0ABV7L205</accession>
<feature type="domain" description="Acyl-CoA dehydrogenase/oxidase C-terminal" evidence="6">
    <location>
        <begin position="227"/>
        <end position="383"/>
    </location>
</feature>
<evidence type="ECO:0000313" key="10">
    <source>
        <dbReference type="Proteomes" id="UP001595528"/>
    </source>
</evidence>
<dbReference type="EMBL" id="JBHRTR010000028">
    <property type="protein sequence ID" value="MFC3228509.1"/>
    <property type="molecule type" value="Genomic_DNA"/>
</dbReference>
<reference evidence="10" key="1">
    <citation type="journal article" date="2019" name="Int. J. Syst. Evol. Microbiol.">
        <title>The Global Catalogue of Microorganisms (GCM) 10K type strain sequencing project: providing services to taxonomists for standard genome sequencing and annotation.</title>
        <authorList>
            <consortium name="The Broad Institute Genomics Platform"/>
            <consortium name="The Broad Institute Genome Sequencing Center for Infectious Disease"/>
            <person name="Wu L."/>
            <person name="Ma J."/>
        </authorList>
    </citation>
    <scope>NUCLEOTIDE SEQUENCE [LARGE SCALE GENOMIC DNA]</scope>
    <source>
        <strain evidence="10">KCTC 42964</strain>
    </source>
</reference>
<dbReference type="PANTHER" id="PTHR43884:SF12">
    <property type="entry name" value="ISOVALERYL-COA DEHYDROGENASE, MITOCHONDRIAL-RELATED"/>
    <property type="match status" value="1"/>
</dbReference>
<evidence type="ECO:0000256" key="1">
    <source>
        <dbReference type="ARBA" id="ARBA00001974"/>
    </source>
</evidence>
<dbReference type="Proteomes" id="UP001595528">
    <property type="component" value="Unassembled WGS sequence"/>
</dbReference>
<dbReference type="PROSITE" id="PS00073">
    <property type="entry name" value="ACYL_COA_DH_2"/>
    <property type="match status" value="1"/>
</dbReference>
<dbReference type="Pfam" id="PF02770">
    <property type="entry name" value="Acyl-CoA_dh_M"/>
    <property type="match status" value="1"/>
</dbReference>
<evidence type="ECO:0000256" key="2">
    <source>
        <dbReference type="ARBA" id="ARBA00009347"/>
    </source>
</evidence>
<evidence type="ECO:0000313" key="9">
    <source>
        <dbReference type="EMBL" id="MFC3228509.1"/>
    </source>
</evidence>
<evidence type="ECO:0000256" key="3">
    <source>
        <dbReference type="ARBA" id="ARBA00022630"/>
    </source>
</evidence>
<name>A0ABV7L205_9PROT</name>
<dbReference type="Pfam" id="PF02771">
    <property type="entry name" value="Acyl-CoA_dh_N"/>
    <property type="match status" value="1"/>
</dbReference>
<dbReference type="InterPro" id="IPR037069">
    <property type="entry name" value="AcylCoA_DH/ox_N_sf"/>
</dbReference>
<dbReference type="PIRSF" id="PIRSF016578">
    <property type="entry name" value="HsaA"/>
    <property type="match status" value="1"/>
</dbReference>
<dbReference type="InterPro" id="IPR006089">
    <property type="entry name" value="Acyl-CoA_DH_CS"/>
</dbReference>
<keyword evidence="10" id="KW-1185">Reference proteome</keyword>
<dbReference type="InterPro" id="IPR013786">
    <property type="entry name" value="AcylCoA_DH/ox_N"/>
</dbReference>
<dbReference type="PROSITE" id="PS00072">
    <property type="entry name" value="ACYL_COA_DH_1"/>
    <property type="match status" value="1"/>
</dbReference>
<feature type="domain" description="Acyl-CoA oxidase/dehydrogenase middle" evidence="7">
    <location>
        <begin position="120"/>
        <end position="215"/>
    </location>
</feature>
<evidence type="ECO:0000256" key="4">
    <source>
        <dbReference type="ARBA" id="ARBA00022827"/>
    </source>
</evidence>
<comment type="caution">
    <text evidence="9">The sequence shown here is derived from an EMBL/GenBank/DDBJ whole genome shotgun (WGS) entry which is preliminary data.</text>
</comment>
<keyword evidence="5" id="KW-0560">Oxidoreductase</keyword>
<dbReference type="PANTHER" id="PTHR43884">
    <property type="entry name" value="ACYL-COA DEHYDROGENASE"/>
    <property type="match status" value="1"/>
</dbReference>
<dbReference type="SUPFAM" id="SSF56645">
    <property type="entry name" value="Acyl-CoA dehydrogenase NM domain-like"/>
    <property type="match status" value="1"/>
</dbReference>